<dbReference type="InterPro" id="IPR034556">
    <property type="entry name" value="tRNA_wybutosine-synthase"/>
</dbReference>
<keyword evidence="4" id="KW-0819">tRNA processing</keyword>
<keyword evidence="2" id="KW-0004">4Fe-4S</keyword>
<keyword evidence="7" id="KW-0411">Iron-sulfur</keyword>
<reference evidence="11" key="1">
    <citation type="submission" date="2025-08" db="UniProtKB">
        <authorList>
            <consortium name="Ensembl"/>
        </authorList>
    </citation>
    <scope>IDENTIFICATION</scope>
</reference>
<dbReference type="Gene3D" id="3.20.20.70">
    <property type="entry name" value="Aldolase class I"/>
    <property type="match status" value="2"/>
</dbReference>
<evidence type="ECO:0000256" key="6">
    <source>
        <dbReference type="ARBA" id="ARBA00023004"/>
    </source>
</evidence>
<dbReference type="Proteomes" id="UP000472277">
    <property type="component" value="Chromosome 13"/>
</dbReference>
<protein>
    <recommendedName>
        <fullName evidence="10">tRNA wybutosine-synthesis domain-containing protein</fullName>
    </recommendedName>
</protein>
<dbReference type="GeneTree" id="ENSGT00510000047059"/>
<dbReference type="PANTHER" id="PTHR13930:SF0">
    <property type="entry name" value="S-ADENOSYL-L-METHIONINE-DEPENDENT TRNA 4-DEMETHYLWYOSINE SYNTHASE TYW1-RELATED"/>
    <property type="match status" value="1"/>
</dbReference>
<evidence type="ECO:0000256" key="8">
    <source>
        <dbReference type="ARBA" id="ARBA00023239"/>
    </source>
</evidence>
<dbReference type="SFLD" id="SFLDS00029">
    <property type="entry name" value="Radical_SAM"/>
    <property type="match status" value="1"/>
</dbReference>
<evidence type="ECO:0000259" key="10">
    <source>
        <dbReference type="Pfam" id="PF08608"/>
    </source>
</evidence>
<dbReference type="AlphaFoldDB" id="A0A674F0K6"/>
<evidence type="ECO:0000256" key="9">
    <source>
        <dbReference type="ARBA" id="ARBA00049466"/>
    </source>
</evidence>
<keyword evidence="8" id="KW-0456">Lyase</keyword>
<keyword evidence="6" id="KW-0408">Iron</keyword>
<evidence type="ECO:0000313" key="11">
    <source>
        <dbReference type="Ensembl" id="ENSSTUP00000113805.1"/>
    </source>
</evidence>
<dbReference type="GO" id="GO:0102521">
    <property type="term" value="F:tRNA-4-demethylwyosine synthase activity"/>
    <property type="evidence" value="ECO:0007669"/>
    <property type="project" value="UniProtKB-EC"/>
</dbReference>
<keyword evidence="12" id="KW-1185">Reference proteome</keyword>
<evidence type="ECO:0000256" key="5">
    <source>
        <dbReference type="ARBA" id="ARBA00022723"/>
    </source>
</evidence>
<dbReference type="GO" id="GO:0046872">
    <property type="term" value="F:metal ion binding"/>
    <property type="evidence" value="ECO:0007669"/>
    <property type="project" value="UniProtKB-KW"/>
</dbReference>
<dbReference type="Ensembl" id="ENSSTUT00000121806.1">
    <property type="protein sequence ID" value="ENSSTUP00000113805.1"/>
    <property type="gene ID" value="ENSSTUG00000050229.1"/>
</dbReference>
<organism evidence="11 12">
    <name type="scientific">Salmo trutta</name>
    <name type="common">Brown trout</name>
    <dbReference type="NCBI Taxonomy" id="8032"/>
    <lineage>
        <taxon>Eukaryota</taxon>
        <taxon>Metazoa</taxon>
        <taxon>Chordata</taxon>
        <taxon>Craniata</taxon>
        <taxon>Vertebrata</taxon>
        <taxon>Euteleostomi</taxon>
        <taxon>Actinopterygii</taxon>
        <taxon>Neopterygii</taxon>
        <taxon>Teleostei</taxon>
        <taxon>Protacanthopterygii</taxon>
        <taxon>Salmoniformes</taxon>
        <taxon>Salmonidae</taxon>
        <taxon>Salmoninae</taxon>
        <taxon>Salmo</taxon>
    </lineage>
</organism>
<proteinExistence type="predicted"/>
<dbReference type="GO" id="GO:0051539">
    <property type="term" value="F:4 iron, 4 sulfur cluster binding"/>
    <property type="evidence" value="ECO:0007669"/>
    <property type="project" value="UniProtKB-KW"/>
</dbReference>
<evidence type="ECO:0000256" key="7">
    <source>
        <dbReference type="ARBA" id="ARBA00023014"/>
    </source>
</evidence>
<sequence length="330" mass="37354">MQPCPITLSSSSPLLLLPAASQETSLSSPLPNTGGVSFSPLAIALNSGPQHKVSINMAGVIDLYRFPSCICKKDLILFLSYMGNLTLINMYLRITNPLVHSKRKRRLLQVHRCMESTPSIACANKCVFCWRWVNTHSKNMIRLFRSNTHSKNMIRQFRGNCKNTFWDHCTLSLVGEPIIYLKMNAFLYLLHTHRFSSFIVTDAQFPQEIRWGLLTKLITKQRTLGLNTSLCNWILDFLAGHPQVVRVGNNTSAIASLTMTNVPWHEEVIHFVQQLADMLPNYQITCKHEHSYCLLIVHTKVGTTGHFSYASWLMFWSLLNAGGAFTLVVA</sequence>
<keyword evidence="3" id="KW-0949">S-adenosyl-L-methionine</keyword>
<dbReference type="InterPro" id="IPR013785">
    <property type="entry name" value="Aldolase_TIM"/>
</dbReference>
<dbReference type="PANTHER" id="PTHR13930">
    <property type="entry name" value="S-ADENOSYL-L-METHIONINE-DEPENDENT TRNA 4-DEMETHYLWYOSINE SYNTHASE"/>
    <property type="match status" value="1"/>
</dbReference>
<evidence type="ECO:0000256" key="2">
    <source>
        <dbReference type="ARBA" id="ARBA00022485"/>
    </source>
</evidence>
<name>A0A674F0K6_SALTR</name>
<dbReference type="InterPro" id="IPR007197">
    <property type="entry name" value="rSAM"/>
</dbReference>
<comment type="catalytic activity">
    <reaction evidence="9">
        <text>N(1)-methylguanosine(37) in tRNA(Phe) + pyruvate + S-adenosyl-L-methionine = 4-demethylwyosine(37) in tRNA(Phe) + 5'-deoxyadenosine + L-methionine + CO2 + H2O</text>
        <dbReference type="Rhea" id="RHEA:36347"/>
        <dbReference type="Rhea" id="RHEA-COMP:10164"/>
        <dbReference type="Rhea" id="RHEA-COMP:10165"/>
        <dbReference type="ChEBI" id="CHEBI:15361"/>
        <dbReference type="ChEBI" id="CHEBI:15377"/>
        <dbReference type="ChEBI" id="CHEBI:16526"/>
        <dbReference type="ChEBI" id="CHEBI:17319"/>
        <dbReference type="ChEBI" id="CHEBI:57844"/>
        <dbReference type="ChEBI" id="CHEBI:59789"/>
        <dbReference type="ChEBI" id="CHEBI:64315"/>
        <dbReference type="ChEBI" id="CHEBI:73542"/>
        <dbReference type="EC" id="4.1.3.44"/>
    </reaction>
</comment>
<dbReference type="GO" id="GO:0031591">
    <property type="term" value="P:wybutosine biosynthetic process"/>
    <property type="evidence" value="ECO:0007669"/>
    <property type="project" value="TreeGrafter"/>
</dbReference>
<accession>A0A674F0K6</accession>
<evidence type="ECO:0000313" key="12">
    <source>
        <dbReference type="Proteomes" id="UP000472277"/>
    </source>
</evidence>
<evidence type="ECO:0000256" key="1">
    <source>
        <dbReference type="ARBA" id="ARBA00001966"/>
    </source>
</evidence>
<dbReference type="Pfam" id="PF08608">
    <property type="entry name" value="Wyosine_form"/>
    <property type="match status" value="1"/>
</dbReference>
<dbReference type="InParanoid" id="A0A674F0K6"/>
<comment type="cofactor">
    <cofactor evidence="1">
        <name>[4Fe-4S] cluster</name>
        <dbReference type="ChEBI" id="CHEBI:49883"/>
    </cofactor>
</comment>
<keyword evidence="5" id="KW-0479">Metal-binding</keyword>
<dbReference type="InterPro" id="IPR013917">
    <property type="entry name" value="tRNA_wybutosine-synth"/>
</dbReference>
<evidence type="ECO:0000256" key="3">
    <source>
        <dbReference type="ARBA" id="ARBA00022691"/>
    </source>
</evidence>
<evidence type="ECO:0000256" key="4">
    <source>
        <dbReference type="ARBA" id="ARBA00022694"/>
    </source>
</evidence>
<feature type="domain" description="tRNA wybutosine-synthesis" evidence="10">
    <location>
        <begin position="251"/>
        <end position="296"/>
    </location>
</feature>
<reference evidence="11" key="2">
    <citation type="submission" date="2025-09" db="UniProtKB">
        <authorList>
            <consortium name="Ensembl"/>
        </authorList>
    </citation>
    <scope>IDENTIFICATION</scope>
</reference>